<accession>A0A371H336</accession>
<organism evidence="1 2">
    <name type="scientific">Mucuna pruriens</name>
    <name type="common">Velvet bean</name>
    <name type="synonym">Dolichos pruriens</name>
    <dbReference type="NCBI Taxonomy" id="157652"/>
    <lineage>
        <taxon>Eukaryota</taxon>
        <taxon>Viridiplantae</taxon>
        <taxon>Streptophyta</taxon>
        <taxon>Embryophyta</taxon>
        <taxon>Tracheophyta</taxon>
        <taxon>Spermatophyta</taxon>
        <taxon>Magnoliopsida</taxon>
        <taxon>eudicotyledons</taxon>
        <taxon>Gunneridae</taxon>
        <taxon>Pentapetalae</taxon>
        <taxon>rosids</taxon>
        <taxon>fabids</taxon>
        <taxon>Fabales</taxon>
        <taxon>Fabaceae</taxon>
        <taxon>Papilionoideae</taxon>
        <taxon>50 kb inversion clade</taxon>
        <taxon>NPAAA clade</taxon>
        <taxon>indigoferoid/millettioid clade</taxon>
        <taxon>Phaseoleae</taxon>
        <taxon>Mucuna</taxon>
    </lineage>
</organism>
<evidence type="ECO:0000313" key="2">
    <source>
        <dbReference type="Proteomes" id="UP000257109"/>
    </source>
</evidence>
<dbReference type="PANTHER" id="PTHR35117">
    <property type="entry name" value="MYOSIN-M HEAVY PROTEIN"/>
    <property type="match status" value="1"/>
</dbReference>
<name>A0A371H336_MUCPR</name>
<proteinExistence type="predicted"/>
<dbReference type="EMBL" id="QJKJ01003713">
    <property type="protein sequence ID" value="RDX97201.1"/>
    <property type="molecule type" value="Genomic_DNA"/>
</dbReference>
<dbReference type="OrthoDB" id="1455991at2759"/>
<dbReference type="PANTHER" id="PTHR35117:SF1">
    <property type="entry name" value="MYOSIN-M HEAVY PROTEIN"/>
    <property type="match status" value="1"/>
</dbReference>
<reference evidence="1" key="1">
    <citation type="submission" date="2018-05" db="EMBL/GenBank/DDBJ databases">
        <title>Draft genome of Mucuna pruriens seed.</title>
        <authorList>
            <person name="Nnadi N.E."/>
            <person name="Vos R."/>
            <person name="Hasami M.H."/>
            <person name="Devisetty U.K."/>
            <person name="Aguiy J.C."/>
        </authorList>
    </citation>
    <scope>NUCLEOTIDE SEQUENCE [LARGE SCALE GENOMIC DNA]</scope>
    <source>
        <strain evidence="1">JCA_2017</strain>
    </source>
</reference>
<feature type="non-terminal residue" evidence="1">
    <location>
        <position position="1"/>
    </location>
</feature>
<comment type="caution">
    <text evidence="1">The sequence shown here is derived from an EMBL/GenBank/DDBJ whole genome shotgun (WGS) entry which is preliminary data.</text>
</comment>
<feature type="non-terminal residue" evidence="1">
    <location>
        <position position="174"/>
    </location>
</feature>
<sequence length="174" mass="19888">MDYKYKDLVFLNVHPINLHFLFQPIHQFRRHLPEHIALTLIHFSLLRFILLLHAIEATPSSNTTITTKRVMVGPTKQMAYIDNSPCISPIDRDCVGSKLDFNASNMPKSLDKSLRKEVSTSKSDKKIDRSNIDFSDLDLDCLFGEILNDLEISSFKDIDFSDLPNPTHSKDNAL</sequence>
<keyword evidence="2" id="KW-1185">Reference proteome</keyword>
<protein>
    <submittedName>
        <fullName evidence="1">Uncharacterized protein</fullName>
    </submittedName>
</protein>
<gene>
    <name evidence="1" type="ORF">CR513_20052</name>
</gene>
<dbReference type="AlphaFoldDB" id="A0A371H336"/>
<evidence type="ECO:0000313" key="1">
    <source>
        <dbReference type="EMBL" id="RDX97201.1"/>
    </source>
</evidence>
<dbReference type="Proteomes" id="UP000257109">
    <property type="component" value="Unassembled WGS sequence"/>
</dbReference>